<evidence type="ECO:0000256" key="7">
    <source>
        <dbReference type="ARBA" id="ARBA00022705"/>
    </source>
</evidence>
<dbReference type="GO" id="GO:0003899">
    <property type="term" value="F:DNA-directed RNA polymerase activity"/>
    <property type="evidence" value="ECO:0007669"/>
    <property type="project" value="InterPro"/>
</dbReference>
<comment type="similarity">
    <text evidence="1">Belongs to the eukaryotic-type primase small subunit family.</text>
</comment>
<dbReference type="PANTHER" id="PTHR10536">
    <property type="entry name" value="DNA PRIMASE SMALL SUBUNIT"/>
    <property type="match status" value="1"/>
</dbReference>
<dbReference type="Gene3D" id="3.90.920.10">
    <property type="entry name" value="DNA primase, PRIM domain"/>
    <property type="match status" value="2"/>
</dbReference>
<evidence type="ECO:0000256" key="3">
    <source>
        <dbReference type="ARBA" id="ARBA00022478"/>
    </source>
</evidence>
<protein>
    <recommendedName>
        <fullName evidence="2">DNA primase small subunit</fullName>
    </recommendedName>
</protein>
<dbReference type="SUPFAM" id="SSF56747">
    <property type="entry name" value="Prim-pol domain"/>
    <property type="match status" value="1"/>
</dbReference>
<dbReference type="VEuPathDB" id="MicrosporidiaDB:CWI39_0609p0010"/>
<dbReference type="EMBL" id="PITI01001237">
    <property type="protein sequence ID" value="TBU01895.1"/>
    <property type="molecule type" value="Genomic_DNA"/>
</dbReference>
<comment type="caution">
    <text evidence="10">The sequence shown here is derived from an EMBL/GenBank/DDBJ whole genome shotgun (WGS) entry which is preliminary data.</text>
</comment>
<gene>
    <name evidence="10" type="ORF">CWI36_1237p0020</name>
</gene>
<name>A0A4Q9L470_9MICR</name>
<dbReference type="Pfam" id="PF01896">
    <property type="entry name" value="DNA_primase_S"/>
    <property type="match status" value="1"/>
</dbReference>
<reference evidence="10 11" key="1">
    <citation type="submission" date="2017-12" db="EMBL/GenBank/DDBJ databases">
        <authorList>
            <person name="Pombert J.-F."/>
            <person name="Haag K.L."/>
            <person name="Ebert D."/>
        </authorList>
    </citation>
    <scope>NUCLEOTIDE SEQUENCE [LARGE SCALE GENOMIC DNA]</scope>
    <source>
        <strain evidence="10">BE-OM-2</strain>
    </source>
</reference>
<keyword evidence="4" id="KW-0639">Primosome</keyword>
<evidence type="ECO:0000313" key="11">
    <source>
        <dbReference type="Proteomes" id="UP000291404"/>
    </source>
</evidence>
<evidence type="ECO:0000256" key="6">
    <source>
        <dbReference type="ARBA" id="ARBA00022695"/>
    </source>
</evidence>
<dbReference type="Proteomes" id="UP000291404">
    <property type="component" value="Unassembled WGS sequence"/>
</dbReference>
<dbReference type="InterPro" id="IPR014052">
    <property type="entry name" value="DNA_primase_ssu_euk/arc"/>
</dbReference>
<sequence length="287" mass="33562">MDDQAYSMLPYFYENIFPLERIFQWLKIDEKREISFTLQNGMYLRYLNFKSKEELLTKILSTVPVKIDFGAVYANRLRKGTECIPVEKELVFDIDLTDYKRTCCTGRNTCETCFVLVKSAIKLLNYSLKEEFGFEKVLFVFSGGRGIHCWVSDDNARSLNNSERQSVTKFFDSVSKRKIFPTEYCNILMENISYFNEPDLNIKPETATVEEIFEHLYIKLDKNVTSEIKHLLKSPFCVHSSTTKVCVPLDPENIDTVLIEDLPTLQNVMDNPKTLDPYIRIFDQIFF</sequence>
<proteinExistence type="inferred from homology"/>
<keyword evidence="9" id="KW-0804">Transcription</keyword>
<dbReference type="InterPro" id="IPR002755">
    <property type="entry name" value="DNA_primase_S"/>
</dbReference>
<evidence type="ECO:0000256" key="2">
    <source>
        <dbReference type="ARBA" id="ARBA00021278"/>
    </source>
</evidence>
<accession>A0A4Q9L470</accession>
<evidence type="ECO:0000256" key="5">
    <source>
        <dbReference type="ARBA" id="ARBA00022679"/>
    </source>
</evidence>
<keyword evidence="7" id="KW-0235">DNA replication</keyword>
<keyword evidence="8" id="KW-0479">Metal-binding</keyword>
<keyword evidence="5" id="KW-0808">Transferase</keyword>
<dbReference type="GO" id="GO:0046872">
    <property type="term" value="F:metal ion binding"/>
    <property type="evidence" value="ECO:0007669"/>
    <property type="project" value="UniProtKB-KW"/>
</dbReference>
<dbReference type="GO" id="GO:0005658">
    <property type="term" value="C:alpha DNA polymerase:primase complex"/>
    <property type="evidence" value="ECO:0007669"/>
    <property type="project" value="UniProtKB-ARBA"/>
</dbReference>
<dbReference type="GO" id="GO:0006269">
    <property type="term" value="P:DNA replication, synthesis of primer"/>
    <property type="evidence" value="ECO:0007669"/>
    <property type="project" value="UniProtKB-KW"/>
</dbReference>
<evidence type="ECO:0000256" key="9">
    <source>
        <dbReference type="ARBA" id="ARBA00023163"/>
    </source>
</evidence>
<organism evidence="10 11">
    <name type="scientific">Hamiltosporidium magnivora</name>
    <dbReference type="NCBI Taxonomy" id="148818"/>
    <lineage>
        <taxon>Eukaryota</taxon>
        <taxon>Fungi</taxon>
        <taxon>Fungi incertae sedis</taxon>
        <taxon>Microsporidia</taxon>
        <taxon>Dubosqiidae</taxon>
        <taxon>Hamiltosporidium</taxon>
    </lineage>
</organism>
<dbReference type="CDD" id="cd04860">
    <property type="entry name" value="AE_Prim_S"/>
    <property type="match status" value="1"/>
</dbReference>
<evidence type="ECO:0000256" key="8">
    <source>
        <dbReference type="ARBA" id="ARBA00022723"/>
    </source>
</evidence>
<evidence type="ECO:0000256" key="1">
    <source>
        <dbReference type="ARBA" id="ARBA00009762"/>
    </source>
</evidence>
<dbReference type="STRING" id="148818.A0A4Q9L470"/>
<keyword evidence="6" id="KW-0548">Nucleotidyltransferase</keyword>
<evidence type="ECO:0000256" key="4">
    <source>
        <dbReference type="ARBA" id="ARBA00022515"/>
    </source>
</evidence>
<dbReference type="VEuPathDB" id="MicrosporidiaDB:CWI36_1237p0020"/>
<keyword evidence="3" id="KW-0240">DNA-directed RNA polymerase</keyword>
<dbReference type="AlphaFoldDB" id="A0A4Q9L470"/>
<evidence type="ECO:0000313" key="10">
    <source>
        <dbReference type="EMBL" id="TBU01895.1"/>
    </source>
</evidence>
<keyword evidence="11" id="KW-1185">Reference proteome</keyword>